<dbReference type="SMART" id="SM00046">
    <property type="entry name" value="DAGKc"/>
    <property type="match status" value="1"/>
</dbReference>
<dbReference type="NCBIfam" id="TIGR00147">
    <property type="entry name" value="YegS/Rv2252/BmrU family lipid kinase"/>
    <property type="match status" value="1"/>
</dbReference>
<gene>
    <name evidence="10" type="ORF">IAC80_04160</name>
</gene>
<name>A0A9D1NYD0_9FIRM</name>
<keyword evidence="8" id="KW-1208">Phospholipid metabolism</keyword>
<evidence type="ECO:0000313" key="11">
    <source>
        <dbReference type="Proteomes" id="UP000886889"/>
    </source>
</evidence>
<organism evidence="10 11">
    <name type="scientific">Candidatus Merdiplasma excrementigallinarum</name>
    <dbReference type="NCBI Taxonomy" id="2840864"/>
    <lineage>
        <taxon>Bacteria</taxon>
        <taxon>Bacillati</taxon>
        <taxon>Bacillota</taxon>
        <taxon>Clostridia</taxon>
        <taxon>Lachnospirales</taxon>
        <taxon>Lachnospiraceae</taxon>
        <taxon>Lachnospiraceae incertae sedis</taxon>
        <taxon>Candidatus Merdiplasma</taxon>
    </lineage>
</organism>
<reference evidence="10" key="2">
    <citation type="journal article" date="2021" name="PeerJ">
        <title>Extensive microbial diversity within the chicken gut microbiome revealed by metagenomics and culture.</title>
        <authorList>
            <person name="Gilroy R."/>
            <person name="Ravi A."/>
            <person name="Getino M."/>
            <person name="Pursley I."/>
            <person name="Horton D.L."/>
            <person name="Alikhan N.F."/>
            <person name="Baker D."/>
            <person name="Gharbi K."/>
            <person name="Hall N."/>
            <person name="Watson M."/>
            <person name="Adriaenssens E.M."/>
            <person name="Foster-Nyarko E."/>
            <person name="Jarju S."/>
            <person name="Secka A."/>
            <person name="Antonio M."/>
            <person name="Oren A."/>
            <person name="Chaudhuri R.R."/>
            <person name="La Ragione R."/>
            <person name="Hildebrand F."/>
            <person name="Pallen M.J."/>
        </authorList>
    </citation>
    <scope>NUCLEOTIDE SEQUENCE</scope>
    <source>
        <strain evidence="10">ChiBcec6-7307</strain>
    </source>
</reference>
<comment type="cofactor">
    <cofactor evidence="1">
        <name>Mg(2+)</name>
        <dbReference type="ChEBI" id="CHEBI:18420"/>
    </cofactor>
</comment>
<dbReference type="Pfam" id="PF19279">
    <property type="entry name" value="YegS_C"/>
    <property type="match status" value="1"/>
</dbReference>
<dbReference type="InterPro" id="IPR001206">
    <property type="entry name" value="Diacylglycerol_kinase_cat_dom"/>
</dbReference>
<dbReference type="GO" id="GO:0008654">
    <property type="term" value="P:phospholipid biosynthetic process"/>
    <property type="evidence" value="ECO:0007669"/>
    <property type="project" value="UniProtKB-KW"/>
</dbReference>
<feature type="domain" description="DAGKc" evidence="9">
    <location>
        <begin position="1"/>
        <end position="130"/>
    </location>
</feature>
<keyword evidence="5 10" id="KW-0418">Kinase</keyword>
<dbReference type="InterPro" id="IPR017438">
    <property type="entry name" value="ATP-NAD_kinase_N"/>
</dbReference>
<accession>A0A9D1NYD0</accession>
<keyword evidence="3" id="KW-0808">Transferase</keyword>
<evidence type="ECO:0000256" key="3">
    <source>
        <dbReference type="ARBA" id="ARBA00022679"/>
    </source>
</evidence>
<keyword evidence="7" id="KW-0443">Lipid metabolism</keyword>
<dbReference type="EMBL" id="DVOS01000038">
    <property type="protein sequence ID" value="HIV23115.1"/>
    <property type="molecule type" value="Genomic_DNA"/>
</dbReference>
<dbReference type="InterPro" id="IPR016064">
    <property type="entry name" value="NAD/diacylglycerol_kinase_sf"/>
</dbReference>
<dbReference type="PROSITE" id="PS50146">
    <property type="entry name" value="DAGK"/>
    <property type="match status" value="1"/>
</dbReference>
<dbReference type="InterPro" id="IPR045540">
    <property type="entry name" value="YegS/DAGK_C"/>
</dbReference>
<keyword evidence="7" id="KW-0444">Lipid biosynthesis</keyword>
<protein>
    <submittedName>
        <fullName evidence="10">Diacylglycerol kinase family lipid kinase</fullName>
    </submittedName>
</protein>
<evidence type="ECO:0000313" key="10">
    <source>
        <dbReference type="EMBL" id="HIV23115.1"/>
    </source>
</evidence>
<dbReference type="PANTHER" id="PTHR12358:SF54">
    <property type="entry name" value="SPHINGOSINE KINASE RELATED PROTEIN"/>
    <property type="match status" value="1"/>
</dbReference>
<evidence type="ECO:0000256" key="8">
    <source>
        <dbReference type="ARBA" id="ARBA00023264"/>
    </source>
</evidence>
<dbReference type="PANTHER" id="PTHR12358">
    <property type="entry name" value="SPHINGOSINE KINASE"/>
    <property type="match status" value="1"/>
</dbReference>
<proteinExistence type="inferred from homology"/>
<evidence type="ECO:0000256" key="5">
    <source>
        <dbReference type="ARBA" id="ARBA00022777"/>
    </source>
</evidence>
<dbReference type="GO" id="GO:0005524">
    <property type="term" value="F:ATP binding"/>
    <property type="evidence" value="ECO:0007669"/>
    <property type="project" value="UniProtKB-KW"/>
</dbReference>
<dbReference type="Gene3D" id="2.60.200.40">
    <property type="match status" value="1"/>
</dbReference>
<evidence type="ECO:0000256" key="1">
    <source>
        <dbReference type="ARBA" id="ARBA00001946"/>
    </source>
</evidence>
<keyword evidence="7" id="KW-0594">Phospholipid biosynthesis</keyword>
<dbReference type="Proteomes" id="UP000886889">
    <property type="component" value="Unassembled WGS sequence"/>
</dbReference>
<comment type="caution">
    <text evidence="10">The sequence shown here is derived from an EMBL/GenBank/DDBJ whole genome shotgun (WGS) entry which is preliminary data.</text>
</comment>
<dbReference type="Pfam" id="PF00781">
    <property type="entry name" value="DAGK_cat"/>
    <property type="match status" value="1"/>
</dbReference>
<dbReference type="SUPFAM" id="SSF111331">
    <property type="entry name" value="NAD kinase/diacylglycerol kinase-like"/>
    <property type="match status" value="1"/>
</dbReference>
<dbReference type="InterPro" id="IPR050187">
    <property type="entry name" value="Lipid_Phosphate_FormReg"/>
</dbReference>
<dbReference type="GO" id="GO:0016301">
    <property type="term" value="F:kinase activity"/>
    <property type="evidence" value="ECO:0007669"/>
    <property type="project" value="UniProtKB-KW"/>
</dbReference>
<dbReference type="Gene3D" id="3.40.50.10330">
    <property type="entry name" value="Probable inorganic polyphosphate/atp-NAD kinase, domain 1"/>
    <property type="match status" value="1"/>
</dbReference>
<keyword evidence="4" id="KW-0547">Nucleotide-binding</keyword>
<sequence length="305" mass="33920">MYYFIVNPVSSSGKGLRLWQEAREILDDGNVEYESFILEGPGEAAELARFLSLNRTPCTIVVVGGDGTINEFLSGLVTCQGITFGYIPTGSGNDFARGMRLPSRLEDIMAMILSPSKFRNINIGVTSSGGQKKYFAVSSGMGYDAAVCYESYRSPAKYLLNKLHAGKLIYLLNALKLLVSIRPFSIRLIMDDQKLLTYQNVYFAAAMNTRYEGGGFMFCPKASPVDNYLDLIVVEGLSKWKTLLILPTAFKGKHVKFQGIHIFRCRRAVIQSDREVCVHIDGEHFGFCKKVSFGLLKEKLRVIAG</sequence>
<evidence type="ECO:0000259" key="9">
    <source>
        <dbReference type="PROSITE" id="PS50146"/>
    </source>
</evidence>
<evidence type="ECO:0000256" key="2">
    <source>
        <dbReference type="ARBA" id="ARBA00005983"/>
    </source>
</evidence>
<reference evidence="10" key="1">
    <citation type="submission" date="2020-10" db="EMBL/GenBank/DDBJ databases">
        <authorList>
            <person name="Gilroy R."/>
        </authorList>
    </citation>
    <scope>NUCLEOTIDE SEQUENCE</scope>
    <source>
        <strain evidence="10">ChiBcec6-7307</strain>
    </source>
</reference>
<evidence type="ECO:0000256" key="4">
    <source>
        <dbReference type="ARBA" id="ARBA00022741"/>
    </source>
</evidence>
<evidence type="ECO:0000256" key="6">
    <source>
        <dbReference type="ARBA" id="ARBA00022840"/>
    </source>
</evidence>
<keyword evidence="6" id="KW-0067">ATP-binding</keyword>
<evidence type="ECO:0000256" key="7">
    <source>
        <dbReference type="ARBA" id="ARBA00023209"/>
    </source>
</evidence>
<dbReference type="AlphaFoldDB" id="A0A9D1NYD0"/>
<comment type="similarity">
    <text evidence="2">Belongs to the diacylglycerol/lipid kinase family.</text>
</comment>
<dbReference type="InterPro" id="IPR005218">
    <property type="entry name" value="Diacylglycerol/lipid_kinase"/>
</dbReference>